<dbReference type="AlphaFoldDB" id="A0A914RBB8"/>
<dbReference type="WBParaSite" id="PDA_v2.g8928.t1">
    <property type="protein sequence ID" value="PDA_v2.g8928.t1"/>
    <property type="gene ID" value="PDA_v2.g8928"/>
</dbReference>
<reference evidence="2" key="1">
    <citation type="submission" date="2022-11" db="UniProtKB">
        <authorList>
            <consortium name="WormBaseParasite"/>
        </authorList>
    </citation>
    <scope>IDENTIFICATION</scope>
</reference>
<proteinExistence type="predicted"/>
<evidence type="ECO:0000313" key="2">
    <source>
        <dbReference type="WBParaSite" id="PDA_v2.g8928.t1"/>
    </source>
</evidence>
<organism evidence="1 2">
    <name type="scientific">Panagrolaimus davidi</name>
    <dbReference type="NCBI Taxonomy" id="227884"/>
    <lineage>
        <taxon>Eukaryota</taxon>
        <taxon>Metazoa</taxon>
        <taxon>Ecdysozoa</taxon>
        <taxon>Nematoda</taxon>
        <taxon>Chromadorea</taxon>
        <taxon>Rhabditida</taxon>
        <taxon>Tylenchina</taxon>
        <taxon>Panagrolaimomorpha</taxon>
        <taxon>Panagrolaimoidea</taxon>
        <taxon>Panagrolaimidae</taxon>
        <taxon>Panagrolaimus</taxon>
    </lineage>
</organism>
<protein>
    <submittedName>
        <fullName evidence="2">Uncharacterized protein</fullName>
    </submittedName>
</protein>
<sequence>MIKIPRFSNFEYFKLHNIPENFDINTFYEFIKENRNIKIELEFDGDEISEEYKNRIRTIVDEISVTNYNTNGEDFVGFEKPKIKIRGDDETDDENL</sequence>
<accession>A0A914RBB8</accession>
<evidence type="ECO:0000313" key="1">
    <source>
        <dbReference type="Proteomes" id="UP000887578"/>
    </source>
</evidence>
<dbReference type="Proteomes" id="UP000887578">
    <property type="component" value="Unplaced"/>
</dbReference>
<keyword evidence="1" id="KW-1185">Reference proteome</keyword>
<name>A0A914RBB8_9BILA</name>